<dbReference type="InterPro" id="IPR035437">
    <property type="entry name" value="SNase_OB-fold_sf"/>
</dbReference>
<feature type="domain" description="TNase-like" evidence="4">
    <location>
        <begin position="43"/>
        <end position="174"/>
    </location>
</feature>
<keyword evidence="1" id="KW-0540">Nuclease</keyword>
<protein>
    <submittedName>
        <fullName evidence="5">Nuclease</fullName>
    </submittedName>
</protein>
<evidence type="ECO:0000313" key="6">
    <source>
        <dbReference type="Proteomes" id="UP000614982"/>
    </source>
</evidence>
<evidence type="ECO:0000259" key="4">
    <source>
        <dbReference type="PROSITE" id="PS50830"/>
    </source>
</evidence>
<keyword evidence="2" id="KW-0255">Endonuclease</keyword>
<gene>
    <name evidence="5" type="ORF">PSCICP_45100</name>
</gene>
<evidence type="ECO:0000256" key="2">
    <source>
        <dbReference type="ARBA" id="ARBA00022759"/>
    </source>
</evidence>
<evidence type="ECO:0000313" key="5">
    <source>
        <dbReference type="EMBL" id="GFM94538.1"/>
    </source>
</evidence>
<dbReference type="PANTHER" id="PTHR12302:SF3">
    <property type="entry name" value="SERINE_THREONINE-PROTEIN KINASE 31"/>
    <property type="match status" value="1"/>
</dbReference>
<dbReference type="EMBL" id="BLWA01000018">
    <property type="protein sequence ID" value="GFM94538.1"/>
    <property type="molecule type" value="Genomic_DNA"/>
</dbReference>
<accession>A0ABQ1DUD4</accession>
<proteinExistence type="predicted"/>
<dbReference type="Proteomes" id="UP000614982">
    <property type="component" value="Unassembled WGS sequence"/>
</dbReference>
<evidence type="ECO:0000256" key="3">
    <source>
        <dbReference type="ARBA" id="ARBA00022801"/>
    </source>
</evidence>
<evidence type="ECO:0000256" key="1">
    <source>
        <dbReference type="ARBA" id="ARBA00022722"/>
    </source>
</evidence>
<keyword evidence="6" id="KW-1185">Reference proteome</keyword>
<dbReference type="SMART" id="SM00318">
    <property type="entry name" value="SNc"/>
    <property type="match status" value="1"/>
</dbReference>
<reference evidence="5 6" key="1">
    <citation type="submission" date="2020-05" db="EMBL/GenBank/DDBJ databases">
        <title>Genetic diversity of Pseudomonas cichorii.</title>
        <authorList>
            <person name="Tani S."/>
            <person name="Yagi H."/>
            <person name="Hashimoto S."/>
            <person name="Iiyama K."/>
            <person name="Furuya N."/>
        </authorList>
    </citation>
    <scope>NUCLEOTIDE SEQUENCE [LARGE SCALE GENOMIC DNA]</scope>
    <source>
        <strain evidence="5 6">LMG 2162</strain>
    </source>
</reference>
<dbReference type="SUPFAM" id="SSF50199">
    <property type="entry name" value="Staphylococcal nuclease"/>
    <property type="match status" value="1"/>
</dbReference>
<dbReference type="InterPro" id="IPR016071">
    <property type="entry name" value="Staphylococal_nuclease_OB-fold"/>
</dbReference>
<dbReference type="PANTHER" id="PTHR12302">
    <property type="entry name" value="EBNA2 BINDING PROTEIN P100"/>
    <property type="match status" value="1"/>
</dbReference>
<dbReference type="PROSITE" id="PS50830">
    <property type="entry name" value="TNASE_3"/>
    <property type="match status" value="1"/>
</dbReference>
<sequence>MLAALGWLLRYSRQLEKAPLVGAFFMAAIWSSGAQAFCPAPQGLPVAQVQRVVDGDTLRLADGRNVRMIGLNTPETGKNGQSAEPFAVAAQRRLQALVDESGGQVSLRVGEQAQDHYGRTLANVYGRNGANLEAQMLGEGLGYLVAVAPNVALVDCQKSAELKARQAGLGVWRNAQVQPAGQIDKGGFALVSGQVQGVQRNRGGIWIELSDSVVLRIAPKQIPLFDSSLLDRLKGKQIEARGWVVDRSRRGGLESGQARWMMPITHPVMLSLSSR</sequence>
<organism evidence="5 6">
    <name type="scientific">Pseudomonas cichorii</name>
    <dbReference type="NCBI Taxonomy" id="36746"/>
    <lineage>
        <taxon>Bacteria</taxon>
        <taxon>Pseudomonadati</taxon>
        <taxon>Pseudomonadota</taxon>
        <taxon>Gammaproteobacteria</taxon>
        <taxon>Pseudomonadales</taxon>
        <taxon>Pseudomonadaceae</taxon>
        <taxon>Pseudomonas</taxon>
    </lineage>
</organism>
<dbReference type="Gene3D" id="2.40.50.90">
    <property type="match status" value="1"/>
</dbReference>
<keyword evidence="3" id="KW-0378">Hydrolase</keyword>
<dbReference type="Pfam" id="PF00565">
    <property type="entry name" value="SNase"/>
    <property type="match status" value="1"/>
</dbReference>
<name>A0ABQ1DUD4_PSECI</name>
<comment type="caution">
    <text evidence="5">The sequence shown here is derived from an EMBL/GenBank/DDBJ whole genome shotgun (WGS) entry which is preliminary data.</text>
</comment>